<dbReference type="EMBL" id="MN739800">
    <property type="protein sequence ID" value="QHT26651.1"/>
    <property type="molecule type" value="Genomic_DNA"/>
</dbReference>
<evidence type="ECO:0008006" key="3">
    <source>
        <dbReference type="Google" id="ProtNLM"/>
    </source>
</evidence>
<accession>A0A6C0EDD6</accession>
<evidence type="ECO:0000313" key="2">
    <source>
        <dbReference type="EMBL" id="QHT26651.1"/>
    </source>
</evidence>
<name>A0A6C0EDD6_9ZZZZ</name>
<reference evidence="2" key="1">
    <citation type="journal article" date="2020" name="Nature">
        <title>Giant virus diversity and host interactions through global metagenomics.</title>
        <authorList>
            <person name="Schulz F."/>
            <person name="Roux S."/>
            <person name="Paez-Espino D."/>
            <person name="Jungbluth S."/>
            <person name="Walsh D.A."/>
            <person name="Denef V.J."/>
            <person name="McMahon K.D."/>
            <person name="Konstantinidis K.T."/>
            <person name="Eloe-Fadrosh E.A."/>
            <person name="Kyrpides N.C."/>
            <person name="Woyke T."/>
        </authorList>
    </citation>
    <scope>NUCLEOTIDE SEQUENCE</scope>
    <source>
        <strain evidence="2">GVMAG-M-3300023179-2</strain>
    </source>
</reference>
<organism evidence="2">
    <name type="scientific">viral metagenome</name>
    <dbReference type="NCBI Taxonomy" id="1070528"/>
    <lineage>
        <taxon>unclassified sequences</taxon>
        <taxon>metagenomes</taxon>
        <taxon>organismal metagenomes</taxon>
    </lineage>
</organism>
<feature type="region of interest" description="Disordered" evidence="1">
    <location>
        <begin position="206"/>
        <end position="226"/>
    </location>
</feature>
<feature type="compositionally biased region" description="Polar residues" evidence="1">
    <location>
        <begin position="933"/>
        <end position="945"/>
    </location>
</feature>
<evidence type="ECO:0000256" key="1">
    <source>
        <dbReference type="SAM" id="MobiDB-lite"/>
    </source>
</evidence>
<sequence>MKDPIKIIHKFKNNNRRIQYKIYIFIGQLVPEDIINILNIIQNKDLFSTFELLSQKQYNKLVEYYGEFWYEKFFLSHHIENQKKIINTTIHKKNILEVKYNKEWYKKHIIESNIKKIFYSYAASYYNYLLISNKIKPELRKQEIDFRTYRTANSITFEGSSFLESNPKEFDYTNFDMDSDEFDDKKSTDDISKDLKGGAINDDDDDIKDLLDDNDDNDDDNDDNEDIISDDQLQEQIEDEFDLDEISKLYATNIETSKSVLETSKLISDAINDKKWIKEISLEKKYDNSMDDLNYEPKLEDIYNKYYITDQYILKDETIKTIKQKISVSIPISNKFGEKIKILPETQYLWSEYKIENLNKSKNNIVDDHVMLGQKWIRRNELLKIDIIPNDNIKVYEKLRNNLGYLKDNFGHKIKREDDELNILRSYENFITMNEIYMIDIYNELGINYNPNSEEKKNLYDVYINIYYPLISFERLEQIIQLLNRTNNKELLFIEVQFGIINNDIKLENEIEYLVESTKLNIDSYNKFFLKNYIIQSIIHVNIQNPKNITGTITDTKFNLYRIFDNFIVNSDYPFIQYQSADAQLTYKYYTKTDKNYNQELLSKWFENAPYGISFKIKTDTKLINIDKYISINLHETGRIEYKITWKEEDKATIEDINETYTYVRNLLEKINSENKKIKIILPTNDKFKYAFINTILKFTIPDNYKINHNDLSEFSRFFFTYISLVIEPKKRVSKKKEIDDISKYGTYLRYKRISKYDNRIKMHLRILYFLKNYELNDRELIDELAKQFNITMDVAAKELDYVREKYQKIIKKSKKILKKLKALPKSKPPGIGIDIQGRDRDKYKIRITGARNKEQLDDILDFIKVLIYLYIETYLYKKKEYQKIKDKLKNLTKIAKRRNKVLEIVDYEKSNKSVKTITSLDKARLGFKPEKGQNQWTRSCQNSGNDKKRRPEIYKDDQLDNLIKEGYKLNELTGFYEKKIDSKSKNDKKSNIIKAIKLSGENNTYNYFTCNPTENKEYIYVGFLSRGNNPNNLCMPCCFKKDQLESVNKEKKNYYLKCIGDQQKNNAIEFIKSSTLGDKVYILQDTNKIQEGRFIYLPKYLDIFFNKIWKNDNKIVNHYLLESKSGYFFKYTVKHDYYYFLIALSNIYELSIELIIEKFIDFLQKDKNNKYFTYLNNGLISESFKNKEKYIEFIKISNYLEYDIIGELSAIPNVLSKNGIIYFILTKKNTIIKKILDKDEIKEEYYLECLNIENYQHYEQNRDIIILLKEDKYYFPIYKVQKNEKINKKFNLIKIFSNNKSDKLINELKNYNNKSCKDTLINNIFFNYNLITKNIIQLLENNKIIIKNQYIDDKNKCKYIRIDNDLLLPTKPSGISYEYPFENIRLINKKVFNLNTTIKLLATIEKILNLDYIPKSIYYDNKDKNKIRIISILLNNNLTLPILNEFVNQNEIKKLNLSIIYQSLEETIDYALLINKTNMNDTHLKNVKEHNYISESYKLYKLELSYYLSQNNNIKDKIIDIVRNSNKIDKDSKKSKLRNILFKILNKKLSEEIQINKEDKIKDDFSVIIDDIPNLEEYNINNIRDYCNINKNKETCNLNLHCKWKNDSCKLRIMKNLAINFVNKVIEEILYDDIRFKEIIQENNCYVSDIVDYTQYTNRIEQKIIKSSNFNINKLMSELFGKDKIPILGKRQFSKQKTVINEFYPELVQLGKQYIQEIIPNKDSLIRAYVNSYYWINNPLYDIESRNLGYNNDLQTTITYLFKANIIDFIQNIIEKNDNINSNEIKKYLKKYFKNNDNFFESTLNKFRKTSLNTDGLIELYILSYLINLPIIVYDNYSNVKSIFLQGEIEINKQTIKNFTSDETKNKSIFIKLNYENLLDIPKNIYSIYYI</sequence>
<proteinExistence type="predicted"/>
<protein>
    <recommendedName>
        <fullName evidence="3">Early transcription factor VETF large subunit</fullName>
    </recommendedName>
</protein>
<feature type="region of interest" description="Disordered" evidence="1">
    <location>
        <begin position="932"/>
        <end position="951"/>
    </location>
</feature>